<evidence type="ECO:0000313" key="5">
    <source>
        <dbReference type="Proteomes" id="UP001302367"/>
    </source>
</evidence>
<dbReference type="EMBL" id="CP134189">
    <property type="protein sequence ID" value="WPB04688.1"/>
    <property type="molecule type" value="Genomic_DNA"/>
</dbReference>
<gene>
    <name evidence="2" type="ORF">CB0940_08121</name>
    <name evidence="3" type="ORF">RHO25_009335</name>
</gene>
<proteinExistence type="predicted"/>
<reference evidence="2 4" key="1">
    <citation type="submission" date="2015-10" db="EMBL/GenBank/DDBJ databases">
        <title>The cercosporin biosynthetic gene cluster was horizontally transferred to several fungal lineages and shown to be expanded in Cercospora beticola based on microsynteny with recipient genomes.</title>
        <authorList>
            <person name="De Jonge R."/>
            <person name="Ebert M.K."/>
            <person name="Suttle J.C."/>
            <person name="Jurick Ii W.M."/>
            <person name="Secor G.A."/>
            <person name="Thomma B.P."/>
            <person name="Van De Peer Y."/>
            <person name="Bolton M.D."/>
        </authorList>
    </citation>
    <scope>NUCLEOTIDE SEQUENCE [LARGE SCALE GENOMIC DNA]</scope>
    <source>
        <strain evidence="2 4">09-40</strain>
    </source>
</reference>
<organism evidence="2 4">
    <name type="scientific">Cercospora beticola</name>
    <name type="common">Sugarbeet leaf spot fungus</name>
    <dbReference type="NCBI Taxonomy" id="122368"/>
    <lineage>
        <taxon>Eukaryota</taxon>
        <taxon>Fungi</taxon>
        <taxon>Dikarya</taxon>
        <taxon>Ascomycota</taxon>
        <taxon>Pezizomycotina</taxon>
        <taxon>Dothideomycetes</taxon>
        <taxon>Dothideomycetidae</taxon>
        <taxon>Mycosphaerellales</taxon>
        <taxon>Mycosphaerellaceae</taxon>
        <taxon>Cercospora</taxon>
    </lineage>
</organism>
<dbReference type="InterPro" id="IPR010033">
    <property type="entry name" value="HAD_SF_ppase_IIIC"/>
</dbReference>
<dbReference type="SUPFAM" id="SSF56784">
    <property type="entry name" value="HAD-like"/>
    <property type="match status" value="1"/>
</dbReference>
<dbReference type="NCBIfam" id="TIGR01681">
    <property type="entry name" value="HAD-SF-IIIC"/>
    <property type="match status" value="1"/>
</dbReference>
<dbReference type="NCBIfam" id="TIGR01685">
    <property type="entry name" value="MDP-1"/>
    <property type="match status" value="1"/>
</dbReference>
<dbReference type="Gene3D" id="3.40.50.1000">
    <property type="entry name" value="HAD superfamily/HAD-like"/>
    <property type="match status" value="1"/>
</dbReference>
<sequence>MGRSRKTDNSLTDSNGTPVTLPASALDPPTTFTDGLPLPRMIVFDLDYTLWPFWIDTHITPPLKPSQKSSSSASASGLIIHDAYGETCSFYPDVASILHNIKNLNITLGCASRTSAPKLANQLLGLLRVPTTPSSTGSDSITALSLFDNLEIYPGSKKTHFKKLHSATKIPYEEMLFFDDESRNKEVEDLGVTMQLVRDGVSRKEIDRGVELWRKRNGRVKREDGDEGEEESSEES</sequence>
<dbReference type="InterPro" id="IPR010036">
    <property type="entry name" value="MDP_1_eu_arc"/>
</dbReference>
<dbReference type="EMBL" id="LKMD01000104">
    <property type="protein sequence ID" value="PIA94495.1"/>
    <property type="molecule type" value="Genomic_DNA"/>
</dbReference>
<dbReference type="Proteomes" id="UP001302367">
    <property type="component" value="Chromosome 6"/>
</dbReference>
<dbReference type="SFLD" id="SFLDG01129">
    <property type="entry name" value="C1.5:_HAD__Beta-PGM__Phosphata"/>
    <property type="match status" value="1"/>
</dbReference>
<dbReference type="Pfam" id="PF12689">
    <property type="entry name" value="Acid_PPase"/>
    <property type="match status" value="1"/>
</dbReference>
<dbReference type="AlphaFoldDB" id="A0A2G5HPN1"/>
<reference evidence="3 5" key="2">
    <citation type="submission" date="2023-09" db="EMBL/GenBank/DDBJ databases">
        <title>Complete-Gapless Cercospora beticola genome.</title>
        <authorList>
            <person name="Wyatt N.A."/>
            <person name="Spanner R.E."/>
            <person name="Bolton M.D."/>
        </authorList>
    </citation>
    <scope>NUCLEOTIDE SEQUENCE [LARGE SCALE GENOMIC DNA]</scope>
    <source>
        <strain evidence="3">Cb09-40</strain>
    </source>
</reference>
<evidence type="ECO:0000313" key="3">
    <source>
        <dbReference type="EMBL" id="WPB04688.1"/>
    </source>
</evidence>
<feature type="compositionally biased region" description="Polar residues" evidence="1">
    <location>
        <begin position="9"/>
        <end position="18"/>
    </location>
</feature>
<dbReference type="InterPro" id="IPR035679">
    <property type="entry name" value="MDP-1_euk"/>
</dbReference>
<dbReference type="InterPro" id="IPR036412">
    <property type="entry name" value="HAD-like_sf"/>
</dbReference>
<evidence type="ECO:0000313" key="2">
    <source>
        <dbReference type="EMBL" id="PIA94495.1"/>
    </source>
</evidence>
<feature type="compositionally biased region" description="Acidic residues" evidence="1">
    <location>
        <begin position="225"/>
        <end position="236"/>
    </location>
</feature>
<dbReference type="SFLD" id="SFLDS00003">
    <property type="entry name" value="Haloacid_Dehalogenase"/>
    <property type="match status" value="1"/>
</dbReference>
<dbReference type="FunFam" id="3.40.50.1000:FF:000155">
    <property type="entry name" value="Putative magnesium dependent phosphatase"/>
    <property type="match status" value="1"/>
</dbReference>
<dbReference type="CDD" id="cd07501">
    <property type="entry name" value="HAD_MDP-1_like"/>
    <property type="match status" value="1"/>
</dbReference>
<feature type="region of interest" description="Disordered" evidence="1">
    <location>
        <begin position="217"/>
        <end position="236"/>
    </location>
</feature>
<dbReference type="Proteomes" id="UP000230605">
    <property type="component" value="Chromosome 6"/>
</dbReference>
<dbReference type="PANTHER" id="PTHR17901:SF14">
    <property type="entry name" value="MAGNESIUM-DEPENDENT PHOSPHATASE 1"/>
    <property type="match status" value="1"/>
</dbReference>
<evidence type="ECO:0000313" key="4">
    <source>
        <dbReference type="Proteomes" id="UP000230605"/>
    </source>
</evidence>
<accession>A0A2G5HPN1</accession>
<evidence type="ECO:0000256" key="1">
    <source>
        <dbReference type="SAM" id="MobiDB-lite"/>
    </source>
</evidence>
<name>A0A2G5HPN1_CERBT</name>
<feature type="region of interest" description="Disordered" evidence="1">
    <location>
        <begin position="1"/>
        <end position="26"/>
    </location>
</feature>
<dbReference type="InterPro" id="IPR023214">
    <property type="entry name" value="HAD_sf"/>
</dbReference>
<dbReference type="PANTHER" id="PTHR17901">
    <property type="entry name" value="MAGNESIUM-DEPENDENT PHOSPHATASE 1 MDP1"/>
    <property type="match status" value="1"/>
</dbReference>
<dbReference type="GO" id="GO:0003993">
    <property type="term" value="F:acid phosphatase activity"/>
    <property type="evidence" value="ECO:0007669"/>
    <property type="project" value="TreeGrafter"/>
</dbReference>
<dbReference type="SFLD" id="SFLDG01131">
    <property type="entry name" value="C1.5.2:_MDP_Like"/>
    <property type="match status" value="1"/>
</dbReference>
<protein>
    <submittedName>
        <fullName evidence="2">Putative magnesium-dependent phosphatase</fullName>
    </submittedName>
</protein>
<dbReference type="OrthoDB" id="2865258at2759"/>
<keyword evidence="5" id="KW-1185">Reference proteome</keyword>